<gene>
    <name evidence="2" type="ORF">CTHT_0031950</name>
</gene>
<feature type="compositionally biased region" description="Basic and acidic residues" evidence="1">
    <location>
        <begin position="307"/>
        <end position="316"/>
    </location>
</feature>
<dbReference type="KEGG" id="cthr:CTHT_0031950"/>
<protein>
    <submittedName>
        <fullName evidence="2">Uncharacterized protein</fullName>
    </submittedName>
</protein>
<accession>G0S4W9</accession>
<dbReference type="RefSeq" id="XP_006693636.1">
    <property type="nucleotide sequence ID" value="XM_006693573.1"/>
</dbReference>
<feature type="region of interest" description="Disordered" evidence="1">
    <location>
        <begin position="120"/>
        <end position="153"/>
    </location>
</feature>
<reference evidence="2 3" key="1">
    <citation type="journal article" date="2011" name="Cell">
        <title>Insight into structure and assembly of the nuclear pore complex by utilizing the genome of a eukaryotic thermophile.</title>
        <authorList>
            <person name="Amlacher S."/>
            <person name="Sarges P."/>
            <person name="Flemming D."/>
            <person name="van Noort V."/>
            <person name="Kunze R."/>
            <person name="Devos D.P."/>
            <person name="Arumugam M."/>
            <person name="Bork P."/>
            <person name="Hurt E."/>
        </authorList>
    </citation>
    <scope>NUCLEOTIDE SEQUENCE [LARGE SCALE GENOMIC DNA]</scope>
    <source>
        <strain evidence="3">DSM 1495 / CBS 144.50 / IMI 039719</strain>
    </source>
</reference>
<feature type="region of interest" description="Disordered" evidence="1">
    <location>
        <begin position="213"/>
        <end position="326"/>
    </location>
</feature>
<evidence type="ECO:0000256" key="1">
    <source>
        <dbReference type="SAM" id="MobiDB-lite"/>
    </source>
</evidence>
<evidence type="ECO:0000313" key="2">
    <source>
        <dbReference type="EMBL" id="EGS21340.1"/>
    </source>
</evidence>
<proteinExistence type="predicted"/>
<keyword evidence="3" id="KW-1185">Reference proteome</keyword>
<feature type="compositionally biased region" description="Polar residues" evidence="1">
    <location>
        <begin position="185"/>
        <end position="197"/>
    </location>
</feature>
<organism evidence="3">
    <name type="scientific">Chaetomium thermophilum (strain DSM 1495 / CBS 144.50 / IMI 039719)</name>
    <name type="common">Thermochaetoides thermophila</name>
    <dbReference type="NCBI Taxonomy" id="759272"/>
    <lineage>
        <taxon>Eukaryota</taxon>
        <taxon>Fungi</taxon>
        <taxon>Dikarya</taxon>
        <taxon>Ascomycota</taxon>
        <taxon>Pezizomycotina</taxon>
        <taxon>Sordariomycetes</taxon>
        <taxon>Sordariomycetidae</taxon>
        <taxon>Sordariales</taxon>
        <taxon>Chaetomiaceae</taxon>
        <taxon>Thermochaetoides</taxon>
    </lineage>
</organism>
<feature type="compositionally biased region" description="Polar residues" evidence="1">
    <location>
        <begin position="269"/>
        <end position="278"/>
    </location>
</feature>
<dbReference type="OrthoDB" id="5234752at2759"/>
<feature type="compositionally biased region" description="Polar residues" evidence="1">
    <location>
        <begin position="1"/>
        <end position="14"/>
    </location>
</feature>
<dbReference type="EMBL" id="GL988041">
    <property type="protein sequence ID" value="EGS21340.1"/>
    <property type="molecule type" value="Genomic_DNA"/>
</dbReference>
<feature type="region of interest" description="Disordered" evidence="1">
    <location>
        <begin position="185"/>
        <end position="204"/>
    </location>
</feature>
<dbReference type="OMA" id="VPIHHIE"/>
<feature type="compositionally biased region" description="Low complexity" evidence="1">
    <location>
        <begin position="140"/>
        <end position="151"/>
    </location>
</feature>
<feature type="region of interest" description="Disordered" evidence="1">
    <location>
        <begin position="1"/>
        <end position="20"/>
    </location>
</feature>
<dbReference type="HOGENOM" id="CLU_824346_0_0_1"/>
<dbReference type="GeneID" id="18257233"/>
<feature type="compositionally biased region" description="Basic residues" evidence="1">
    <location>
        <begin position="297"/>
        <end position="306"/>
    </location>
</feature>
<evidence type="ECO:0000313" key="3">
    <source>
        <dbReference type="Proteomes" id="UP000008066"/>
    </source>
</evidence>
<name>G0S4W9_CHATD</name>
<dbReference type="Proteomes" id="UP000008066">
    <property type="component" value="Unassembled WGS sequence"/>
</dbReference>
<dbReference type="AlphaFoldDB" id="G0S4W9"/>
<sequence>MSRTPSLAPQSPQLTRKRSIRDHLRVWKRSTPQMALEVVEEETTKPRLPYVPKHAAADFARLPVPAAGATESGGYRRHSLPQRQIINEPQELFHWHSQFSATMPTKRYFYTLGDNPFQASQRAVHGPVDPTPITRSPLGESPSLEPEQQQQSDHELTNYELFIMHAQAEEQRRHSERERMSLNNLVKRSAEASSTSRVLPDPHKQYASVMEKASMTDSGMASGARHSEGPSKKHNHMDRKEPRKVQGLLEGNVELPGRKNTCVKDSVGGSKSLQKQYRQSLSQGSSLLAGERQPGHGLHRRSSLKKRIADYIRPPRVESGVGSVVE</sequence>
<feature type="compositionally biased region" description="Low complexity" evidence="1">
    <location>
        <begin position="279"/>
        <end position="288"/>
    </location>
</feature>